<dbReference type="WBParaSite" id="SBAD_0000348001-mRNA-1">
    <property type="protein sequence ID" value="SBAD_0000348001-mRNA-1"/>
    <property type="gene ID" value="SBAD_0000348001"/>
</dbReference>
<name>A0A183II81_9BILA</name>
<dbReference type="AlphaFoldDB" id="A0A183II81"/>
<evidence type="ECO:0000256" key="3">
    <source>
        <dbReference type="SAM" id="MobiDB-lite"/>
    </source>
</evidence>
<dbReference type="Pfam" id="PF00856">
    <property type="entry name" value="SET"/>
    <property type="match status" value="1"/>
</dbReference>
<dbReference type="GO" id="GO:0005634">
    <property type="term" value="C:nucleus"/>
    <property type="evidence" value="ECO:0007669"/>
    <property type="project" value="UniProtKB-SubCell"/>
</dbReference>
<evidence type="ECO:0000256" key="1">
    <source>
        <dbReference type="ARBA" id="ARBA00004123"/>
    </source>
</evidence>
<evidence type="ECO:0000313" key="7">
    <source>
        <dbReference type="WBParaSite" id="SBAD_0000348001-mRNA-1"/>
    </source>
</evidence>
<dbReference type="Gene3D" id="2.170.270.10">
    <property type="entry name" value="SET domain"/>
    <property type="match status" value="1"/>
</dbReference>
<protein>
    <submittedName>
        <fullName evidence="7">SET domain-containing protein</fullName>
    </submittedName>
</protein>
<dbReference type="GO" id="GO:0070828">
    <property type="term" value="P:heterochromatin organization"/>
    <property type="evidence" value="ECO:0007669"/>
    <property type="project" value="TreeGrafter"/>
</dbReference>
<organism evidence="7">
    <name type="scientific">Soboliphyme baturini</name>
    <dbReference type="NCBI Taxonomy" id="241478"/>
    <lineage>
        <taxon>Eukaryota</taxon>
        <taxon>Metazoa</taxon>
        <taxon>Ecdysozoa</taxon>
        <taxon>Nematoda</taxon>
        <taxon>Enoplea</taxon>
        <taxon>Dorylaimia</taxon>
        <taxon>Dioctophymatida</taxon>
        <taxon>Dioctophymatoidea</taxon>
        <taxon>Soboliphymatidae</taxon>
        <taxon>Soboliphyme</taxon>
    </lineage>
</organism>
<proteinExistence type="predicted"/>
<dbReference type="GO" id="GO:0046974">
    <property type="term" value="F:histone H3K9 methyltransferase activity"/>
    <property type="evidence" value="ECO:0007669"/>
    <property type="project" value="TreeGrafter"/>
</dbReference>
<sequence>MEEAQDRNLDWQSAGYKYRQQSSTLSTGVFECNRLCKCDKRCPNRLVQLPAFVHLQVFKTADKGWGVRALHDIPKGCFISVYAGEVLTDHRADQMGPIYGDEYFAELDLLKNFEQYKEGYESEVAESAESDSSDSIIVVSEFIRTYPDSAPRSKRPHRSPSLCNGDTEGSDLTSLPPRWSFMKYFGSSSSYTINGKKVGNVGRFFNHSCSPNMFVQNVFIDTHDLRLPWIAFFASKRIRAGEEMCWDYRYTPNSVPGKVIYCNCNSSRCRGRLL</sequence>
<evidence type="ECO:0000313" key="6">
    <source>
        <dbReference type="Proteomes" id="UP000270296"/>
    </source>
</evidence>
<dbReference type="PROSITE" id="PS50280">
    <property type="entry name" value="SET"/>
    <property type="match status" value="1"/>
</dbReference>
<reference evidence="7" key="1">
    <citation type="submission" date="2016-06" db="UniProtKB">
        <authorList>
            <consortium name="WormBaseParasite"/>
        </authorList>
    </citation>
    <scope>IDENTIFICATION</scope>
</reference>
<evidence type="ECO:0000256" key="2">
    <source>
        <dbReference type="ARBA" id="ARBA00023242"/>
    </source>
</evidence>
<dbReference type="InterPro" id="IPR051516">
    <property type="entry name" value="SETDB_methyltransferase"/>
</dbReference>
<dbReference type="InterPro" id="IPR046341">
    <property type="entry name" value="SET_dom_sf"/>
</dbReference>
<dbReference type="Proteomes" id="UP000270296">
    <property type="component" value="Unassembled WGS sequence"/>
</dbReference>
<evidence type="ECO:0000259" key="4">
    <source>
        <dbReference type="PROSITE" id="PS50280"/>
    </source>
</evidence>
<feature type="domain" description="SET" evidence="4">
    <location>
        <begin position="53"/>
        <end position="249"/>
    </location>
</feature>
<dbReference type="SMART" id="SM00317">
    <property type="entry name" value="SET"/>
    <property type="match status" value="1"/>
</dbReference>
<gene>
    <name evidence="5" type="ORF">SBAD_LOCUS3326</name>
</gene>
<accession>A0A183II81</accession>
<keyword evidence="2" id="KW-0539">Nucleus</keyword>
<feature type="region of interest" description="Disordered" evidence="3">
    <location>
        <begin position="149"/>
        <end position="170"/>
    </location>
</feature>
<dbReference type="InterPro" id="IPR001214">
    <property type="entry name" value="SET_dom"/>
</dbReference>
<dbReference type="GO" id="GO:0010629">
    <property type="term" value="P:negative regulation of gene expression"/>
    <property type="evidence" value="ECO:0007669"/>
    <property type="project" value="TreeGrafter"/>
</dbReference>
<dbReference type="PANTHER" id="PTHR46024:SF1">
    <property type="entry name" value="HISTONE-LYSINE N-METHYLTRANSFERASE EGGLESS"/>
    <property type="match status" value="1"/>
</dbReference>
<comment type="subcellular location">
    <subcellularLocation>
        <location evidence="1">Nucleus</location>
    </subcellularLocation>
</comment>
<dbReference type="SUPFAM" id="SSF82199">
    <property type="entry name" value="SET domain"/>
    <property type="match status" value="1"/>
</dbReference>
<dbReference type="OrthoDB" id="5792673at2759"/>
<reference evidence="5 6" key="2">
    <citation type="submission" date="2018-11" db="EMBL/GenBank/DDBJ databases">
        <authorList>
            <consortium name="Pathogen Informatics"/>
        </authorList>
    </citation>
    <scope>NUCLEOTIDE SEQUENCE [LARGE SCALE GENOMIC DNA]</scope>
</reference>
<keyword evidence="6" id="KW-1185">Reference proteome</keyword>
<dbReference type="PANTHER" id="PTHR46024">
    <property type="entry name" value="HISTONE-LYSINE N-METHYLTRANSFERASE EGGLESS"/>
    <property type="match status" value="1"/>
</dbReference>
<evidence type="ECO:0000313" key="5">
    <source>
        <dbReference type="EMBL" id="VDP00798.1"/>
    </source>
</evidence>
<dbReference type="EMBL" id="UZAM01007688">
    <property type="protein sequence ID" value="VDP00798.1"/>
    <property type="molecule type" value="Genomic_DNA"/>
</dbReference>